<evidence type="ECO:0000256" key="4">
    <source>
        <dbReference type="ARBA" id="ARBA00022970"/>
    </source>
</evidence>
<dbReference type="PANTHER" id="PTHR30483">
    <property type="entry name" value="LEUCINE-SPECIFIC-BINDING PROTEIN"/>
    <property type="match status" value="1"/>
</dbReference>
<evidence type="ECO:0000313" key="9">
    <source>
        <dbReference type="Proteomes" id="UP000198508"/>
    </source>
</evidence>
<evidence type="ECO:0000256" key="1">
    <source>
        <dbReference type="ARBA" id="ARBA00010062"/>
    </source>
</evidence>
<dbReference type="PROSITE" id="PS51257">
    <property type="entry name" value="PROKAR_LIPOPROTEIN"/>
    <property type="match status" value="1"/>
</dbReference>
<dbReference type="PANTHER" id="PTHR30483:SF6">
    <property type="entry name" value="PERIPLASMIC BINDING PROTEIN OF ABC TRANSPORTER FOR NATURAL AMINO ACIDS"/>
    <property type="match status" value="1"/>
</dbReference>
<dbReference type="InterPro" id="IPR000709">
    <property type="entry name" value="Leu_Ile_Val-bd"/>
</dbReference>
<dbReference type="RefSeq" id="WP_092362253.1">
    <property type="nucleotide sequence ID" value="NZ_CATZMQ010000012.1"/>
</dbReference>
<sequence length="432" mass="46227">MKKMRRGFALALASAMVLLTACGGSQGASGSAAPADTQATQAPEAGKDSAAAADTTAAAAGGDVIKIGCPQPLTGTNALVGDTTVKAAQLAVKQINEQGGLLGRQVELVVYDDQASPEEAVKIATKLIEVDKVDVVCGSLISSCVLASGQFFEEAKIPCIGTGLSSTWMKQGWEYVFRACPNAGMGMPALAEYMKNLGIDRIAIFQGQDDSSASGAEDMRNACKDAGIEVLTSETYVEGDTDYSGQIAKILNSNPQAVFTSTFSPTQAPFAKQLRQFGYEGLVFNKETLSIDNIKVAGDAGNGYCFMFPYVTYNSVDEIQDPMMKEFSQAYFDEYGAMPYHDCAYRAYDSMMVLKKAIEIAGDTDGEAVKNAILTIKDFETLGGIQDFTKGDGEGMSLENFKPWIVWGGLQIDLNEWLKTDDWTAMKEQMGL</sequence>
<organism evidence="8 9">
    <name type="scientific">Enterocloster lavalensis</name>
    <dbReference type="NCBI Taxonomy" id="460384"/>
    <lineage>
        <taxon>Bacteria</taxon>
        <taxon>Bacillati</taxon>
        <taxon>Bacillota</taxon>
        <taxon>Clostridia</taxon>
        <taxon>Lachnospirales</taxon>
        <taxon>Lachnospiraceae</taxon>
        <taxon>Enterocloster</taxon>
    </lineage>
</organism>
<evidence type="ECO:0000256" key="3">
    <source>
        <dbReference type="ARBA" id="ARBA00022729"/>
    </source>
</evidence>
<keyword evidence="3 6" id="KW-0732">Signal</keyword>
<evidence type="ECO:0000313" key="8">
    <source>
        <dbReference type="EMBL" id="SET45110.1"/>
    </source>
</evidence>
<feature type="region of interest" description="Disordered" evidence="5">
    <location>
        <begin position="29"/>
        <end position="53"/>
    </location>
</feature>
<accession>A0A1I0EKB5</accession>
<evidence type="ECO:0000259" key="7">
    <source>
        <dbReference type="Pfam" id="PF13458"/>
    </source>
</evidence>
<reference evidence="9" key="1">
    <citation type="submission" date="2016-10" db="EMBL/GenBank/DDBJ databases">
        <authorList>
            <person name="Varghese N."/>
            <person name="Submissions S."/>
        </authorList>
    </citation>
    <scope>NUCLEOTIDE SEQUENCE [LARGE SCALE GENOMIC DNA]</scope>
    <source>
        <strain evidence="9">NLAE-zl-G277</strain>
    </source>
</reference>
<keyword evidence="2" id="KW-0813">Transport</keyword>
<dbReference type="Proteomes" id="UP000198508">
    <property type="component" value="Unassembled WGS sequence"/>
</dbReference>
<dbReference type="PRINTS" id="PR00337">
    <property type="entry name" value="LEUILEVALBP"/>
</dbReference>
<dbReference type="InterPro" id="IPR051010">
    <property type="entry name" value="BCAA_transport"/>
</dbReference>
<name>A0A1I0EKB5_9FIRM</name>
<proteinExistence type="inferred from homology"/>
<evidence type="ECO:0000256" key="6">
    <source>
        <dbReference type="SAM" id="SignalP"/>
    </source>
</evidence>
<dbReference type="EMBL" id="FOIM01000006">
    <property type="protein sequence ID" value="SET45110.1"/>
    <property type="molecule type" value="Genomic_DNA"/>
</dbReference>
<feature type="chain" id="PRO_5044372519" evidence="6">
    <location>
        <begin position="28"/>
        <end position="432"/>
    </location>
</feature>
<protein>
    <submittedName>
        <fullName evidence="8">Amino acid/amide ABC transporter substrate-binding protein, HAAT family</fullName>
    </submittedName>
</protein>
<evidence type="ECO:0000256" key="5">
    <source>
        <dbReference type="SAM" id="MobiDB-lite"/>
    </source>
</evidence>
<keyword evidence="4" id="KW-0029">Amino-acid transport</keyword>
<dbReference type="InterPro" id="IPR028081">
    <property type="entry name" value="Leu-bd"/>
</dbReference>
<dbReference type="InterPro" id="IPR028082">
    <property type="entry name" value="Peripla_BP_I"/>
</dbReference>
<dbReference type="STRING" id="460384.SAMN05216313_106163"/>
<dbReference type="Gene3D" id="3.40.50.2300">
    <property type="match status" value="2"/>
</dbReference>
<dbReference type="GO" id="GO:0006865">
    <property type="term" value="P:amino acid transport"/>
    <property type="evidence" value="ECO:0007669"/>
    <property type="project" value="UniProtKB-KW"/>
</dbReference>
<feature type="domain" description="Leucine-binding protein" evidence="7">
    <location>
        <begin position="65"/>
        <end position="395"/>
    </location>
</feature>
<dbReference type="SUPFAM" id="SSF53822">
    <property type="entry name" value="Periplasmic binding protein-like I"/>
    <property type="match status" value="1"/>
</dbReference>
<dbReference type="AlphaFoldDB" id="A0A1I0EKB5"/>
<evidence type="ECO:0000256" key="2">
    <source>
        <dbReference type="ARBA" id="ARBA00022448"/>
    </source>
</evidence>
<dbReference type="CDD" id="cd06349">
    <property type="entry name" value="PBP1_ABC_HAAT-like"/>
    <property type="match status" value="1"/>
</dbReference>
<feature type="signal peptide" evidence="6">
    <location>
        <begin position="1"/>
        <end position="27"/>
    </location>
</feature>
<keyword evidence="9" id="KW-1185">Reference proteome</keyword>
<comment type="similarity">
    <text evidence="1">Belongs to the leucine-binding protein family.</text>
</comment>
<dbReference type="GeneID" id="93276635"/>
<gene>
    <name evidence="8" type="ORF">SAMN05216313_106163</name>
</gene>
<dbReference type="Pfam" id="PF13458">
    <property type="entry name" value="Peripla_BP_6"/>
    <property type="match status" value="1"/>
</dbReference>